<evidence type="ECO:0000313" key="1">
    <source>
        <dbReference type="EMBL" id="KAK7683258.1"/>
    </source>
</evidence>
<reference evidence="1 2" key="1">
    <citation type="submission" date="2022-09" db="EMBL/GenBank/DDBJ databases">
        <authorList>
            <person name="Palmer J.M."/>
        </authorList>
    </citation>
    <scope>NUCLEOTIDE SEQUENCE [LARGE SCALE GENOMIC DNA]</scope>
    <source>
        <strain evidence="1 2">DSM 7382</strain>
    </source>
</reference>
<accession>A0AAW0FNJ6</accession>
<protein>
    <submittedName>
        <fullName evidence="1">Uncharacterized protein</fullName>
    </submittedName>
</protein>
<gene>
    <name evidence="1" type="ORF">QCA50_013520</name>
</gene>
<keyword evidence="2" id="KW-1185">Reference proteome</keyword>
<dbReference type="Proteomes" id="UP001385951">
    <property type="component" value="Unassembled WGS sequence"/>
</dbReference>
<dbReference type="EMBL" id="JASBNA010000031">
    <property type="protein sequence ID" value="KAK7683258.1"/>
    <property type="molecule type" value="Genomic_DNA"/>
</dbReference>
<name>A0AAW0FNJ6_9APHY</name>
<evidence type="ECO:0000313" key="2">
    <source>
        <dbReference type="Proteomes" id="UP001385951"/>
    </source>
</evidence>
<comment type="caution">
    <text evidence="1">The sequence shown here is derived from an EMBL/GenBank/DDBJ whole genome shotgun (WGS) entry which is preliminary data.</text>
</comment>
<proteinExistence type="predicted"/>
<sequence>MEDQGATRSQVNPDSHSHFTISAHISLVCVPTTSEKLALCFSPTECDEYLINGNHPLLRDDLRDWMYAITGGHIGAMVSISELISTASKSLIQHQRSASEHTAIIGRILRILQGSCRFDQEPQYSFLRPDT</sequence>
<organism evidence="1 2">
    <name type="scientific">Cerrena zonata</name>
    <dbReference type="NCBI Taxonomy" id="2478898"/>
    <lineage>
        <taxon>Eukaryota</taxon>
        <taxon>Fungi</taxon>
        <taxon>Dikarya</taxon>
        <taxon>Basidiomycota</taxon>
        <taxon>Agaricomycotina</taxon>
        <taxon>Agaricomycetes</taxon>
        <taxon>Polyporales</taxon>
        <taxon>Cerrenaceae</taxon>
        <taxon>Cerrena</taxon>
    </lineage>
</organism>
<dbReference type="AlphaFoldDB" id="A0AAW0FNJ6"/>